<evidence type="ECO:0000256" key="7">
    <source>
        <dbReference type="ARBA" id="ARBA00022777"/>
    </source>
</evidence>
<dbReference type="PROSITE" id="PS51374">
    <property type="entry name" value="NDPK_LIKE"/>
    <property type="match status" value="1"/>
</dbReference>
<feature type="domain" description="Nucleoside diphosphate kinase-like" evidence="14">
    <location>
        <begin position="60"/>
        <end position="201"/>
    </location>
</feature>
<evidence type="ECO:0000256" key="8">
    <source>
        <dbReference type="ARBA" id="ARBA00022840"/>
    </source>
</evidence>
<protein>
    <recommendedName>
        <fullName evidence="2 13">Nucleoside diphosphate kinase</fullName>
        <ecNumber evidence="13">2.7.4.6</ecNumber>
    </recommendedName>
</protein>
<dbReference type="GO" id="GO:0006183">
    <property type="term" value="P:GTP biosynthetic process"/>
    <property type="evidence" value="ECO:0007669"/>
    <property type="project" value="InterPro"/>
</dbReference>
<accession>A0A127ZH99</accession>
<comment type="similarity">
    <text evidence="1 11 12">Belongs to the NDK family.</text>
</comment>
<keyword evidence="5" id="KW-0479">Metal-binding</keyword>
<evidence type="ECO:0000256" key="13">
    <source>
        <dbReference type="RuleBase" id="RU004013"/>
    </source>
</evidence>
<evidence type="ECO:0000259" key="14">
    <source>
        <dbReference type="SMART" id="SM00562"/>
    </source>
</evidence>
<dbReference type="InterPro" id="IPR034907">
    <property type="entry name" value="NDK-like_dom"/>
</dbReference>
<name>A0A127ZH99_9BASI</name>
<dbReference type="InterPro" id="IPR023005">
    <property type="entry name" value="Nucleoside_diP_kinase_AS"/>
</dbReference>
<dbReference type="InterPro" id="IPR001564">
    <property type="entry name" value="Nucleoside_diP_kinase"/>
</dbReference>
<evidence type="ECO:0000256" key="10">
    <source>
        <dbReference type="ARBA" id="ARBA00023080"/>
    </source>
</evidence>
<evidence type="ECO:0000256" key="6">
    <source>
        <dbReference type="ARBA" id="ARBA00022741"/>
    </source>
</evidence>
<evidence type="ECO:0000256" key="2">
    <source>
        <dbReference type="ARBA" id="ARBA00017632"/>
    </source>
</evidence>
<evidence type="ECO:0000256" key="9">
    <source>
        <dbReference type="ARBA" id="ARBA00022842"/>
    </source>
</evidence>
<dbReference type="Pfam" id="PF00334">
    <property type="entry name" value="NDK"/>
    <property type="match status" value="1"/>
</dbReference>
<keyword evidence="4 13" id="KW-0808">Transferase</keyword>
<reference evidence="15" key="1">
    <citation type="submission" date="2014-06" db="EMBL/GenBank/DDBJ databases">
        <authorList>
            <person name="Ju J."/>
            <person name="Zhang J."/>
        </authorList>
    </citation>
    <scope>NUCLEOTIDE SEQUENCE</scope>
    <source>
        <strain evidence="15">SscI8</strain>
    </source>
</reference>
<dbReference type="SUPFAM" id="SSF54919">
    <property type="entry name" value="Nucleoside diphosphate kinase, NDK"/>
    <property type="match status" value="1"/>
</dbReference>
<dbReference type="OrthoDB" id="2162449at2759"/>
<evidence type="ECO:0000256" key="1">
    <source>
        <dbReference type="ARBA" id="ARBA00008142"/>
    </source>
</evidence>
<gene>
    <name evidence="15" type="ORF">SPSC_05381</name>
</gene>
<dbReference type="AlphaFoldDB" id="A0A127ZH99"/>
<dbReference type="Gene3D" id="3.30.70.141">
    <property type="entry name" value="Nucleoside diphosphate kinase-like domain"/>
    <property type="match status" value="1"/>
</dbReference>
<keyword evidence="7 13" id="KW-0418">Kinase</keyword>
<proteinExistence type="inferred from homology"/>
<dbReference type="PROSITE" id="PS00469">
    <property type="entry name" value="NDPK"/>
    <property type="match status" value="1"/>
</dbReference>
<organism evidence="15">
    <name type="scientific">Sporisorium scitamineum</name>
    <dbReference type="NCBI Taxonomy" id="49012"/>
    <lineage>
        <taxon>Eukaryota</taxon>
        <taxon>Fungi</taxon>
        <taxon>Dikarya</taxon>
        <taxon>Basidiomycota</taxon>
        <taxon>Ustilaginomycotina</taxon>
        <taxon>Ustilaginomycetes</taxon>
        <taxon>Ustilaginales</taxon>
        <taxon>Ustilaginaceae</taxon>
        <taxon>Sporisorium</taxon>
    </lineage>
</organism>
<evidence type="ECO:0000313" key="15">
    <source>
        <dbReference type="EMBL" id="CDU25488.1"/>
    </source>
</evidence>
<evidence type="ECO:0000256" key="3">
    <source>
        <dbReference type="ARBA" id="ARBA00022490"/>
    </source>
</evidence>
<dbReference type="PANTHER" id="PTHR46161:SF3">
    <property type="entry name" value="NUCLEOSIDE DIPHOSPHATE KINASE DDB_G0292928-RELATED"/>
    <property type="match status" value="1"/>
</dbReference>
<evidence type="ECO:0000256" key="4">
    <source>
        <dbReference type="ARBA" id="ARBA00022679"/>
    </source>
</evidence>
<dbReference type="PANTHER" id="PTHR46161">
    <property type="entry name" value="NUCLEOSIDE DIPHOSPHATE KINASE"/>
    <property type="match status" value="1"/>
</dbReference>
<dbReference type="SMART" id="SM00562">
    <property type="entry name" value="NDK"/>
    <property type="match status" value="1"/>
</dbReference>
<keyword evidence="3" id="KW-0963">Cytoplasm</keyword>
<keyword evidence="8 13" id="KW-0067">ATP-binding</keyword>
<dbReference type="EMBL" id="LK056686">
    <property type="protein sequence ID" value="CDU25488.1"/>
    <property type="molecule type" value="Genomic_DNA"/>
</dbReference>
<keyword evidence="9" id="KW-0460">Magnesium</keyword>
<evidence type="ECO:0000256" key="5">
    <source>
        <dbReference type="ARBA" id="ARBA00022723"/>
    </source>
</evidence>
<sequence length="224" mass="24972">MTSIASSSSRLVRSIASSSSSSCFYLGASSTSTISKTQDTTSQTRHLSTRTHQAEAKPELQLTLALIKPSVCAYQPDVSAILKEIKQSGLNVARTRRLFWTSTDAHAFYAEHRGRFYYDRLILGMISGPSLALALYGPNAISHWRTLLGPTKAYKSKYSHPHCLRARYGLGDTRNGFHGSDSPESAKRELGLVFDGWDTEWWRLQREQEKLPSDQDGKLNPLGF</sequence>
<dbReference type="GO" id="GO:0006228">
    <property type="term" value="P:UTP biosynthetic process"/>
    <property type="evidence" value="ECO:0007669"/>
    <property type="project" value="InterPro"/>
</dbReference>
<keyword evidence="6 13" id="KW-0547">Nucleotide-binding</keyword>
<dbReference type="EC" id="2.7.4.6" evidence="13"/>
<keyword evidence="10" id="KW-0546">Nucleotide metabolism</keyword>
<comment type="caution">
    <text evidence="11">Lacks conserved residue(s) required for the propagation of feature annotation.</text>
</comment>
<dbReference type="GO" id="GO:0004550">
    <property type="term" value="F:nucleoside diphosphate kinase activity"/>
    <property type="evidence" value="ECO:0007669"/>
    <property type="project" value="UniProtKB-EC"/>
</dbReference>
<evidence type="ECO:0000256" key="11">
    <source>
        <dbReference type="PROSITE-ProRule" id="PRU00706"/>
    </source>
</evidence>
<dbReference type="GO" id="GO:0006241">
    <property type="term" value="P:CTP biosynthetic process"/>
    <property type="evidence" value="ECO:0007669"/>
    <property type="project" value="InterPro"/>
</dbReference>
<comment type="catalytic activity">
    <reaction evidence="13">
        <text>a 2'-deoxyribonucleoside 5'-diphosphate + ATP = a 2'-deoxyribonucleoside 5'-triphosphate + ADP</text>
        <dbReference type="Rhea" id="RHEA:44640"/>
        <dbReference type="ChEBI" id="CHEBI:30616"/>
        <dbReference type="ChEBI" id="CHEBI:61560"/>
        <dbReference type="ChEBI" id="CHEBI:73316"/>
        <dbReference type="ChEBI" id="CHEBI:456216"/>
        <dbReference type="EC" id="2.7.4.6"/>
    </reaction>
</comment>
<dbReference type="GO" id="GO:0005524">
    <property type="term" value="F:ATP binding"/>
    <property type="evidence" value="ECO:0007669"/>
    <property type="project" value="UniProtKB-KW"/>
</dbReference>
<dbReference type="GO" id="GO:0046872">
    <property type="term" value="F:metal ion binding"/>
    <property type="evidence" value="ECO:0007669"/>
    <property type="project" value="UniProtKB-KW"/>
</dbReference>
<evidence type="ECO:0000256" key="12">
    <source>
        <dbReference type="RuleBase" id="RU004011"/>
    </source>
</evidence>
<dbReference type="InterPro" id="IPR036850">
    <property type="entry name" value="NDK-like_dom_sf"/>
</dbReference>
<dbReference type="PRINTS" id="PR01243">
    <property type="entry name" value="NUCDPKINASE"/>
</dbReference>